<accession>A0A5C4JLE6</accession>
<dbReference type="GO" id="GO:0043565">
    <property type="term" value="F:sequence-specific DNA binding"/>
    <property type="evidence" value="ECO:0007669"/>
    <property type="project" value="InterPro"/>
</dbReference>
<dbReference type="AlphaFoldDB" id="A0A5C4JLE6"/>
<proteinExistence type="predicted"/>
<dbReference type="InterPro" id="IPR018060">
    <property type="entry name" value="HTH_AraC"/>
</dbReference>
<comment type="caution">
    <text evidence="5">The sequence shown here is derived from an EMBL/GenBank/DDBJ whole genome shotgun (WGS) entry which is preliminary data.</text>
</comment>
<evidence type="ECO:0000256" key="2">
    <source>
        <dbReference type="ARBA" id="ARBA00023125"/>
    </source>
</evidence>
<protein>
    <submittedName>
        <fullName evidence="5">Helix-turn-helix domain-containing protein</fullName>
    </submittedName>
</protein>
<evidence type="ECO:0000256" key="3">
    <source>
        <dbReference type="ARBA" id="ARBA00023163"/>
    </source>
</evidence>
<evidence type="ECO:0000313" key="5">
    <source>
        <dbReference type="EMBL" id="TNB46346.1"/>
    </source>
</evidence>
<dbReference type="EMBL" id="VCLB01000010">
    <property type="protein sequence ID" value="TNB46346.1"/>
    <property type="molecule type" value="Genomic_DNA"/>
</dbReference>
<dbReference type="InterPro" id="IPR020449">
    <property type="entry name" value="Tscrpt_reg_AraC-type_HTH"/>
</dbReference>
<feature type="domain" description="HTH araC/xylS-type" evidence="4">
    <location>
        <begin position="111"/>
        <end position="209"/>
    </location>
</feature>
<reference evidence="5 6" key="1">
    <citation type="submission" date="2019-06" db="EMBL/GenBank/DDBJ databases">
        <title>Martelella lutilitoris sp. nov., isolated from a tidal mudflat.</title>
        <authorList>
            <person name="Kim Y.-J."/>
        </authorList>
    </citation>
    <scope>NUCLEOTIDE SEQUENCE [LARGE SCALE GENOMIC DNA]</scope>
    <source>
        <strain evidence="5 6">GH2-6</strain>
    </source>
</reference>
<evidence type="ECO:0000313" key="6">
    <source>
        <dbReference type="Proteomes" id="UP000307874"/>
    </source>
</evidence>
<dbReference type="PANTHER" id="PTHR43280:SF32">
    <property type="entry name" value="TRANSCRIPTIONAL REGULATORY PROTEIN"/>
    <property type="match status" value="1"/>
</dbReference>
<dbReference type="PANTHER" id="PTHR43280">
    <property type="entry name" value="ARAC-FAMILY TRANSCRIPTIONAL REGULATOR"/>
    <property type="match status" value="1"/>
</dbReference>
<keyword evidence="6" id="KW-1185">Reference proteome</keyword>
<organism evidence="5 6">
    <name type="scientific">Martelella lutilitoris</name>
    <dbReference type="NCBI Taxonomy" id="2583532"/>
    <lineage>
        <taxon>Bacteria</taxon>
        <taxon>Pseudomonadati</taxon>
        <taxon>Pseudomonadota</taxon>
        <taxon>Alphaproteobacteria</taxon>
        <taxon>Hyphomicrobiales</taxon>
        <taxon>Aurantimonadaceae</taxon>
        <taxon>Martelella</taxon>
    </lineage>
</organism>
<dbReference type="Pfam" id="PF12833">
    <property type="entry name" value="HTH_18"/>
    <property type="match status" value="1"/>
</dbReference>
<name>A0A5C4JLE6_9HYPH</name>
<evidence type="ECO:0000259" key="4">
    <source>
        <dbReference type="PROSITE" id="PS01124"/>
    </source>
</evidence>
<keyword evidence="2" id="KW-0238">DNA-binding</keyword>
<keyword evidence="3" id="KW-0804">Transcription</keyword>
<dbReference type="InterPro" id="IPR009057">
    <property type="entry name" value="Homeodomain-like_sf"/>
</dbReference>
<dbReference type="SMART" id="SM00342">
    <property type="entry name" value="HTH_ARAC"/>
    <property type="match status" value="1"/>
</dbReference>
<evidence type="ECO:0000256" key="1">
    <source>
        <dbReference type="ARBA" id="ARBA00023015"/>
    </source>
</evidence>
<dbReference type="SUPFAM" id="SSF46689">
    <property type="entry name" value="Homeodomain-like"/>
    <property type="match status" value="1"/>
</dbReference>
<gene>
    <name evidence="5" type="ORF">FF124_17605</name>
</gene>
<dbReference type="GO" id="GO:0003700">
    <property type="term" value="F:DNA-binding transcription factor activity"/>
    <property type="evidence" value="ECO:0007669"/>
    <property type="project" value="InterPro"/>
</dbReference>
<dbReference type="Proteomes" id="UP000307874">
    <property type="component" value="Unassembled WGS sequence"/>
</dbReference>
<keyword evidence="1" id="KW-0805">Transcription regulation</keyword>
<dbReference type="PROSITE" id="PS00041">
    <property type="entry name" value="HTH_ARAC_FAMILY_1"/>
    <property type="match status" value="1"/>
</dbReference>
<sequence length="219" mass="24208">MHEVAVEIEEGVAVGADADAIVLSIADGGLRSAHDAFAVMPERAVFVAGDARQLAFAHLASLCRIILEEYRVGDRESISVMTGLAHAILAHVRRLERALPARVSPAAALGLALRREIEAHFRENRPVDRYVASLATTRHLLDKAAHDTFGTSVKTLILERRLTEAKRLLLFTIRPVEDIAREIGFDDPAYFSRFFRRMAGEAPAAWRQRQLAARQNGHG</sequence>
<dbReference type="OrthoDB" id="9814125at2"/>
<dbReference type="PROSITE" id="PS01124">
    <property type="entry name" value="HTH_ARAC_FAMILY_2"/>
    <property type="match status" value="1"/>
</dbReference>
<dbReference type="Gene3D" id="1.10.10.60">
    <property type="entry name" value="Homeodomain-like"/>
    <property type="match status" value="1"/>
</dbReference>
<dbReference type="InterPro" id="IPR018062">
    <property type="entry name" value="HTH_AraC-typ_CS"/>
</dbReference>
<dbReference type="PRINTS" id="PR00032">
    <property type="entry name" value="HTHARAC"/>
</dbReference>